<feature type="transmembrane region" description="Helical" evidence="2">
    <location>
        <begin position="455"/>
        <end position="473"/>
    </location>
</feature>
<feature type="transmembrane region" description="Helical" evidence="2">
    <location>
        <begin position="58"/>
        <end position="76"/>
    </location>
</feature>
<keyword evidence="2" id="KW-0472">Membrane</keyword>
<organism evidence="3">
    <name type="scientific">Caldilinea aerophila</name>
    <dbReference type="NCBI Taxonomy" id="133453"/>
    <lineage>
        <taxon>Bacteria</taxon>
        <taxon>Bacillati</taxon>
        <taxon>Chloroflexota</taxon>
        <taxon>Caldilineae</taxon>
        <taxon>Caldilineales</taxon>
        <taxon>Caldilineaceae</taxon>
        <taxon>Caldilinea</taxon>
    </lineage>
</organism>
<comment type="caution">
    <text evidence="3">The sequence shown here is derived from an EMBL/GenBank/DDBJ whole genome shotgun (WGS) entry which is preliminary data.</text>
</comment>
<accession>A0A7C1FGU1</accession>
<reference evidence="3" key="1">
    <citation type="journal article" date="2020" name="mSystems">
        <title>Genome- and Community-Level Interaction Insights into Carbon Utilization and Element Cycling Functions of Hydrothermarchaeota in Hydrothermal Sediment.</title>
        <authorList>
            <person name="Zhou Z."/>
            <person name="Liu Y."/>
            <person name="Xu W."/>
            <person name="Pan J."/>
            <person name="Luo Z.H."/>
            <person name="Li M."/>
        </authorList>
    </citation>
    <scope>NUCLEOTIDE SEQUENCE [LARGE SCALE GENOMIC DNA]</scope>
    <source>
        <strain evidence="3">SpSt-289</strain>
    </source>
</reference>
<feature type="compositionally biased region" description="Basic and acidic residues" evidence="1">
    <location>
        <begin position="511"/>
        <end position="522"/>
    </location>
</feature>
<protein>
    <recommendedName>
        <fullName evidence="4">ResB-like domain-containing protein</fullName>
    </recommendedName>
</protein>
<proteinExistence type="predicted"/>
<evidence type="ECO:0000256" key="1">
    <source>
        <dbReference type="SAM" id="MobiDB-lite"/>
    </source>
</evidence>
<feature type="transmembrane region" description="Helical" evidence="2">
    <location>
        <begin position="249"/>
        <end position="266"/>
    </location>
</feature>
<feature type="region of interest" description="Disordered" evidence="1">
    <location>
        <begin position="511"/>
        <end position="535"/>
    </location>
</feature>
<gene>
    <name evidence="3" type="ORF">ENQ20_14370</name>
</gene>
<name>A0A7C1FGU1_9CHLR</name>
<feature type="compositionally biased region" description="Gly residues" evidence="1">
    <location>
        <begin position="525"/>
        <end position="535"/>
    </location>
</feature>
<evidence type="ECO:0000313" key="3">
    <source>
        <dbReference type="EMBL" id="HDX32652.1"/>
    </source>
</evidence>
<feature type="region of interest" description="Disordered" evidence="1">
    <location>
        <begin position="1"/>
        <end position="21"/>
    </location>
</feature>
<keyword evidence="2" id="KW-0812">Transmembrane</keyword>
<dbReference type="AlphaFoldDB" id="A0A7C1FGU1"/>
<feature type="transmembrane region" description="Helical" evidence="2">
    <location>
        <begin position="124"/>
        <end position="141"/>
    </location>
</feature>
<dbReference type="EMBL" id="DSMG01000148">
    <property type="protein sequence ID" value="HDX32652.1"/>
    <property type="molecule type" value="Genomic_DNA"/>
</dbReference>
<evidence type="ECO:0008006" key="4">
    <source>
        <dbReference type="Google" id="ProtNLM"/>
    </source>
</evidence>
<keyword evidence="2" id="KW-1133">Transmembrane helix</keyword>
<evidence type="ECO:0000256" key="2">
    <source>
        <dbReference type="SAM" id="Phobius"/>
    </source>
</evidence>
<sequence length="535" mass="57528">MSDSTAPAPIQDSPGLRETVSGMQPQRSAPIFSSAESQQGLATSWLDALWQALIDPRGLVAVGALLTAFALLGVLLPQMPGQLRSEALAGERWLTATAESYGALGGLLRNVGGFDVLRSPVFRALLWAAIFLSLIQVAHLASTTYRFHRLPHALNDAKRPCGEAAPIFLAERIFRWRGAAPFSARTAIERCEAQMQPWTGHIERSTVSVPLSAFQMEAFAAAGVEPPQIVQEERVLGLRQEWASALRPLLPAGVALALMLVGWYSVAGSSFVPPALLPGERASDATLGLTVEYQLLFSSPNVVGPVLQVSRGEARRFLPLVPGSTELNGVVVNVRPGPPALLVRTLDDAPLLMRPGQSFGVNEVGLGFPHPGGEQALVLPRYGVGMRIIRQDEGGTAPDSAFIVEVFQGENETPTQRFTVVESQVIAIEATERQLLLNFVPIAMFQVYAYTAPQLWLLLPALLLMAAGAYGFLRKAIFVLVQAGPWPMERSVIVLQSNRLALLTPLREQFEQESRGVGEKESVGAGEGESVGAGE</sequence>